<organism evidence="14 15">
    <name type="scientific">Ananas comosus</name>
    <name type="common">Pineapple</name>
    <name type="synonym">Ananas ananas</name>
    <dbReference type="NCBI Taxonomy" id="4615"/>
    <lineage>
        <taxon>Eukaryota</taxon>
        <taxon>Viridiplantae</taxon>
        <taxon>Streptophyta</taxon>
        <taxon>Embryophyta</taxon>
        <taxon>Tracheophyta</taxon>
        <taxon>Spermatophyta</taxon>
        <taxon>Magnoliopsida</taxon>
        <taxon>Liliopsida</taxon>
        <taxon>Poales</taxon>
        <taxon>Bromeliaceae</taxon>
        <taxon>Bromelioideae</taxon>
        <taxon>Ananas</taxon>
    </lineage>
</organism>
<dbReference type="PANTHER" id="PTHR31375">
    <property type="match status" value="1"/>
</dbReference>
<evidence type="ECO:0000256" key="11">
    <source>
        <dbReference type="PROSITE-ProRule" id="PRU10052"/>
    </source>
</evidence>
<accession>A0A6P5GEY5</accession>
<keyword evidence="14" id="KW-1185">Reference proteome</keyword>
<comment type="similarity">
    <text evidence="2 12">Belongs to the glycosyl hydrolase 28 family.</text>
</comment>
<evidence type="ECO:0000313" key="14">
    <source>
        <dbReference type="Proteomes" id="UP000515123"/>
    </source>
</evidence>
<comment type="subcellular location">
    <subcellularLocation>
        <location evidence="1">Secreted</location>
        <location evidence="1">Cell wall</location>
    </subcellularLocation>
</comment>
<dbReference type="SMART" id="SM00710">
    <property type="entry name" value="PbH1"/>
    <property type="match status" value="5"/>
</dbReference>
<dbReference type="InterPro" id="IPR000743">
    <property type="entry name" value="Glyco_hydro_28"/>
</dbReference>
<dbReference type="RefSeq" id="XP_020104513.1">
    <property type="nucleotide sequence ID" value="XM_020248924.1"/>
</dbReference>
<evidence type="ECO:0000256" key="5">
    <source>
        <dbReference type="ARBA" id="ARBA00022525"/>
    </source>
</evidence>
<dbReference type="GO" id="GO:0010047">
    <property type="term" value="P:fruit dehiscence"/>
    <property type="evidence" value="ECO:0007669"/>
    <property type="project" value="UniProtKB-ARBA"/>
</dbReference>
<name>A0A6P5GEY5_ANACO</name>
<evidence type="ECO:0000313" key="15">
    <source>
        <dbReference type="RefSeq" id="XP_020104513.1"/>
    </source>
</evidence>
<keyword evidence="4" id="KW-0134">Cell wall</keyword>
<dbReference type="InterPro" id="IPR006626">
    <property type="entry name" value="PbH1"/>
</dbReference>
<evidence type="ECO:0000256" key="7">
    <source>
        <dbReference type="ARBA" id="ARBA00022801"/>
    </source>
</evidence>
<evidence type="ECO:0000256" key="1">
    <source>
        <dbReference type="ARBA" id="ARBA00004191"/>
    </source>
</evidence>
<evidence type="ECO:0000256" key="6">
    <source>
        <dbReference type="ARBA" id="ARBA00022729"/>
    </source>
</evidence>
<dbReference type="InterPro" id="IPR012334">
    <property type="entry name" value="Pectin_lyas_fold"/>
</dbReference>
<feature type="chain" id="PRO_5027546050" description="endo-polygalacturonase" evidence="13">
    <location>
        <begin position="25"/>
        <end position="444"/>
    </location>
</feature>
<dbReference type="InterPro" id="IPR011050">
    <property type="entry name" value="Pectin_lyase_fold/virulence"/>
</dbReference>
<comment type="catalytic activity">
    <reaction evidence="10">
        <text>(1,4-alpha-D-galacturonosyl)n+m + H2O = (1,4-alpha-D-galacturonosyl)n + (1,4-alpha-D-galacturonosyl)m.</text>
        <dbReference type="EC" id="3.2.1.15"/>
    </reaction>
</comment>
<keyword evidence="7 12" id="KW-0378">Hydrolase</keyword>
<dbReference type="GeneID" id="109721356"/>
<dbReference type="AlphaFoldDB" id="A0A6P5GEY5"/>
<reference evidence="14" key="1">
    <citation type="journal article" date="2015" name="Nat. Genet.">
        <title>The pineapple genome and the evolution of CAM photosynthesis.</title>
        <authorList>
            <person name="Ming R."/>
            <person name="VanBuren R."/>
            <person name="Wai C.M."/>
            <person name="Tang H."/>
            <person name="Schatz M.C."/>
            <person name="Bowers J.E."/>
            <person name="Lyons E."/>
            <person name="Wang M.L."/>
            <person name="Chen J."/>
            <person name="Biggers E."/>
            <person name="Zhang J."/>
            <person name="Huang L."/>
            <person name="Zhang L."/>
            <person name="Miao W."/>
            <person name="Zhang J."/>
            <person name="Ye Z."/>
            <person name="Miao C."/>
            <person name="Lin Z."/>
            <person name="Wang H."/>
            <person name="Zhou H."/>
            <person name="Yim W.C."/>
            <person name="Priest H.D."/>
            <person name="Zheng C."/>
            <person name="Woodhouse M."/>
            <person name="Edger P.P."/>
            <person name="Guyot R."/>
            <person name="Guo H.B."/>
            <person name="Guo H."/>
            <person name="Zheng G."/>
            <person name="Singh R."/>
            <person name="Sharma A."/>
            <person name="Min X."/>
            <person name="Zheng Y."/>
            <person name="Lee H."/>
            <person name="Gurtowski J."/>
            <person name="Sedlazeck F.J."/>
            <person name="Harkess A."/>
            <person name="McKain M.R."/>
            <person name="Liao Z."/>
            <person name="Fang J."/>
            <person name="Liu J."/>
            <person name="Zhang X."/>
            <person name="Zhang Q."/>
            <person name="Hu W."/>
            <person name="Qin Y."/>
            <person name="Wang K."/>
            <person name="Chen L.Y."/>
            <person name="Shirley N."/>
            <person name="Lin Y.R."/>
            <person name="Liu L.Y."/>
            <person name="Hernandez A.G."/>
            <person name="Wright C.L."/>
            <person name="Bulone V."/>
            <person name="Tuskan G.A."/>
            <person name="Heath K."/>
            <person name="Zee F."/>
            <person name="Moore P.H."/>
            <person name="Sunkar R."/>
            <person name="Leebens-Mack J.H."/>
            <person name="Mockler T."/>
            <person name="Bennetzen J.L."/>
            <person name="Freeling M."/>
            <person name="Sankoff D."/>
            <person name="Paterson A.H."/>
            <person name="Zhu X."/>
            <person name="Yang X."/>
            <person name="Smith J.A."/>
            <person name="Cushman J.C."/>
            <person name="Paull R.E."/>
            <person name="Yu Q."/>
        </authorList>
    </citation>
    <scope>NUCLEOTIDE SEQUENCE [LARGE SCALE GENOMIC DNA]</scope>
    <source>
        <strain evidence="14">cv. F153</strain>
    </source>
</reference>
<evidence type="ECO:0000256" key="12">
    <source>
        <dbReference type="RuleBase" id="RU361169"/>
    </source>
</evidence>
<proteinExistence type="inferred from homology"/>
<dbReference type="FunFam" id="2.160.20.10:FF:000028">
    <property type="entry name" value="Polygalacturonase QRT2"/>
    <property type="match status" value="1"/>
</dbReference>
<evidence type="ECO:0000256" key="9">
    <source>
        <dbReference type="ARBA" id="ARBA00023316"/>
    </source>
</evidence>
<dbReference type="OrthoDB" id="187139at2759"/>
<dbReference type="GO" id="GO:0004650">
    <property type="term" value="F:polygalacturonase activity"/>
    <property type="evidence" value="ECO:0007669"/>
    <property type="project" value="UniProtKB-EC"/>
</dbReference>
<dbReference type="EC" id="3.2.1.15" evidence="3"/>
<evidence type="ECO:0000256" key="8">
    <source>
        <dbReference type="ARBA" id="ARBA00023295"/>
    </source>
</evidence>
<dbReference type="Proteomes" id="UP000515123">
    <property type="component" value="Linkage group 15"/>
</dbReference>
<evidence type="ECO:0000256" key="3">
    <source>
        <dbReference type="ARBA" id="ARBA00012736"/>
    </source>
</evidence>
<sequence>MGHLQNKLLLITLLIFFSFHNLFSCCYSTLEESSINNPYYDTANYRMDYYDSLPYQELSSGAGPTSPERAFNVDDYGARADGTTDDRDAFLKAWNATCSSSSDSAAFVVPEGKTYLLKPLIFSGPCKATHVTVMIRGTLEASKDRSDWPTDEIRTHWIKFESVKNLLVQGGGTLDGNGDIWWQNSCKIDESLPCIHAPTALYFYGCQNLRVENINLRDSQQIHMTFGYCADVEASELTITAPEWSPNTDGIHVASTTNAHIHDCSIGTGDDCISIVNGSRNIKATNIVCGPGHGISIGSLGANHSTDHVSDVIVDNAMLTGTTNGVRIKTWQGGQGHAKNIIFKNINVHNVSNPIIINQDYCDSMIPCHEQKSAVAVSGILYKNIKGTSATEFALKLNCSKSVPCHDVVLQDISLEGEGGIPIHSLCRNVKWTAIGNIYPTCSS</sequence>
<dbReference type="GO" id="GO:0005975">
    <property type="term" value="P:carbohydrate metabolic process"/>
    <property type="evidence" value="ECO:0007669"/>
    <property type="project" value="InterPro"/>
</dbReference>
<dbReference type="GO" id="GO:0009901">
    <property type="term" value="P:anther dehiscence"/>
    <property type="evidence" value="ECO:0007669"/>
    <property type="project" value="UniProtKB-ARBA"/>
</dbReference>
<protein>
    <recommendedName>
        <fullName evidence="3">endo-polygalacturonase</fullName>
        <ecNumber evidence="3">3.2.1.15</ecNumber>
    </recommendedName>
</protein>
<keyword evidence="8 12" id="KW-0326">Glycosidase</keyword>
<evidence type="ECO:0000256" key="4">
    <source>
        <dbReference type="ARBA" id="ARBA00022512"/>
    </source>
</evidence>
<keyword evidence="6 13" id="KW-0732">Signal</keyword>
<gene>
    <name evidence="15" type="primary">LOC109721356</name>
</gene>
<dbReference type="Pfam" id="PF00295">
    <property type="entry name" value="Glyco_hydro_28"/>
    <property type="match status" value="1"/>
</dbReference>
<evidence type="ECO:0000256" key="2">
    <source>
        <dbReference type="ARBA" id="ARBA00008834"/>
    </source>
</evidence>
<reference evidence="15" key="2">
    <citation type="submission" date="2025-08" db="UniProtKB">
        <authorList>
            <consortium name="RefSeq"/>
        </authorList>
    </citation>
    <scope>IDENTIFICATION</scope>
    <source>
        <tissue evidence="15">Leaf</tissue>
    </source>
</reference>
<feature type="signal peptide" evidence="13">
    <location>
        <begin position="1"/>
        <end position="24"/>
    </location>
</feature>
<feature type="active site" evidence="11">
    <location>
        <position position="293"/>
    </location>
</feature>
<keyword evidence="9" id="KW-0961">Cell wall biogenesis/degradation</keyword>
<dbReference type="SUPFAM" id="SSF51126">
    <property type="entry name" value="Pectin lyase-like"/>
    <property type="match status" value="1"/>
</dbReference>
<evidence type="ECO:0000256" key="13">
    <source>
        <dbReference type="SAM" id="SignalP"/>
    </source>
</evidence>
<dbReference type="GO" id="GO:0009830">
    <property type="term" value="P:cell wall modification involved in abscission"/>
    <property type="evidence" value="ECO:0007669"/>
    <property type="project" value="UniProtKB-ARBA"/>
</dbReference>
<evidence type="ECO:0000256" key="10">
    <source>
        <dbReference type="ARBA" id="ARBA00034074"/>
    </source>
</evidence>
<dbReference type="Gene3D" id="2.160.20.10">
    <property type="entry name" value="Single-stranded right-handed beta-helix, Pectin lyase-like"/>
    <property type="match status" value="1"/>
</dbReference>
<dbReference type="PROSITE" id="PS00502">
    <property type="entry name" value="POLYGALACTURONASE"/>
    <property type="match status" value="1"/>
</dbReference>
<keyword evidence="5" id="KW-0964">Secreted</keyword>